<gene>
    <name evidence="3" type="ORF">Tci_010623</name>
</gene>
<dbReference type="GO" id="GO:0008270">
    <property type="term" value="F:zinc ion binding"/>
    <property type="evidence" value="ECO:0007669"/>
    <property type="project" value="InterPro"/>
</dbReference>
<dbReference type="InterPro" id="IPR006564">
    <property type="entry name" value="Znf_PMZ"/>
</dbReference>
<comment type="caution">
    <text evidence="3">The sequence shown here is derived from an EMBL/GenBank/DDBJ whole genome shotgun (WGS) entry which is preliminary data.</text>
</comment>
<accession>A0A6L2JS28</accession>
<sequence>MSSPNHPTSDIENTFSSNSPDYTPVSPDYFPALSRNTSYGLVPIALASAAIFVKMGVLQLANGFSLWSDKSTSKKVIAKCGKRKEVIKDANIGKQRAFKNSFVMMRNQLVDYKWIGRNFGDKIKANPQITIDVIVELVMKKYKCIVSHTQCRHAKSFALNEGDAAIQYHYGYLRSYTMALANSNEGTTVKLGVTVNPDEKTYFDRFYVCFQAVGRDGNNHIFPVAWAVVTVENKDNWSWFLDLLADDLEDSESNLVELNSESCFWAASKAIYPQLFQKIMENIKRANPKAHDYLMKKDPKTWSKTYFNEGMCCKAVKNGFCECFNSVLVSVRHKPIITMLESMRVIIMERMNSMIHLMENGMVKYVRIKKILELEKDQQRFWHVIPFSGNLFEVRKGSEAFRVDEPKRTCSCRMWQLSGFLYCHAIACIFRLNRMVEGYVPQCFMKDRPKKKRIRALHEPKLLGDLECVFVLPLVSDEEDAIRMVRDEELLSKVVEVESSLNEDSFKRSMLRTVSNVGRGILKRMILSVGVGGGGGGLSSTAIVVDFVIRV</sequence>
<name>A0A6L2JS28_TANCI</name>
<feature type="region of interest" description="Disordered" evidence="1">
    <location>
        <begin position="1"/>
        <end position="20"/>
    </location>
</feature>
<dbReference type="PANTHER" id="PTHR31973:SF189">
    <property type="entry name" value="TRANSPOSASE, MUDR, PLANT, MULE TRANSPOSASE DOMAIN PROTEIN-RELATED"/>
    <property type="match status" value="1"/>
</dbReference>
<dbReference type="EMBL" id="BKCJ010001076">
    <property type="protein sequence ID" value="GEU38645.1"/>
    <property type="molecule type" value="Genomic_DNA"/>
</dbReference>
<evidence type="ECO:0000256" key="1">
    <source>
        <dbReference type="SAM" id="MobiDB-lite"/>
    </source>
</evidence>
<proteinExistence type="predicted"/>
<dbReference type="PANTHER" id="PTHR31973">
    <property type="entry name" value="POLYPROTEIN, PUTATIVE-RELATED"/>
    <property type="match status" value="1"/>
</dbReference>
<dbReference type="SMART" id="SM00575">
    <property type="entry name" value="ZnF_PMZ"/>
    <property type="match status" value="1"/>
</dbReference>
<feature type="domain" description="Zinc finger PMZ-type" evidence="2">
    <location>
        <begin position="408"/>
        <end position="436"/>
    </location>
</feature>
<reference evidence="3" key="1">
    <citation type="journal article" date="2019" name="Sci. Rep.">
        <title>Draft genome of Tanacetum cinerariifolium, the natural source of mosquito coil.</title>
        <authorList>
            <person name="Yamashiro T."/>
            <person name="Shiraishi A."/>
            <person name="Satake H."/>
            <person name="Nakayama K."/>
        </authorList>
    </citation>
    <scope>NUCLEOTIDE SEQUENCE</scope>
</reference>
<evidence type="ECO:0000313" key="3">
    <source>
        <dbReference type="EMBL" id="GEU38645.1"/>
    </source>
</evidence>
<evidence type="ECO:0000259" key="2">
    <source>
        <dbReference type="SMART" id="SM00575"/>
    </source>
</evidence>
<protein>
    <recommendedName>
        <fullName evidence="2">Zinc finger PMZ-type domain-containing protein</fullName>
    </recommendedName>
</protein>
<organism evidence="3">
    <name type="scientific">Tanacetum cinerariifolium</name>
    <name type="common">Dalmatian daisy</name>
    <name type="synonym">Chrysanthemum cinerariifolium</name>
    <dbReference type="NCBI Taxonomy" id="118510"/>
    <lineage>
        <taxon>Eukaryota</taxon>
        <taxon>Viridiplantae</taxon>
        <taxon>Streptophyta</taxon>
        <taxon>Embryophyta</taxon>
        <taxon>Tracheophyta</taxon>
        <taxon>Spermatophyta</taxon>
        <taxon>Magnoliopsida</taxon>
        <taxon>eudicotyledons</taxon>
        <taxon>Gunneridae</taxon>
        <taxon>Pentapetalae</taxon>
        <taxon>asterids</taxon>
        <taxon>campanulids</taxon>
        <taxon>Asterales</taxon>
        <taxon>Asteraceae</taxon>
        <taxon>Asteroideae</taxon>
        <taxon>Anthemideae</taxon>
        <taxon>Anthemidinae</taxon>
        <taxon>Tanacetum</taxon>
    </lineage>
</organism>
<dbReference type="AlphaFoldDB" id="A0A6L2JS28"/>